<proteinExistence type="predicted"/>
<feature type="non-terminal residue" evidence="1">
    <location>
        <position position="1"/>
    </location>
</feature>
<reference evidence="1 2" key="1">
    <citation type="journal article" date="2020" name="G3 (Bethesda)">
        <title>Improved Reference Genome for Cyclotella cryptica CCMP332, a Model for Cell Wall Morphogenesis, Salinity Adaptation, and Lipid Production in Diatoms (Bacillariophyta).</title>
        <authorList>
            <person name="Roberts W.R."/>
            <person name="Downey K.M."/>
            <person name="Ruck E.C."/>
            <person name="Traller J.C."/>
            <person name="Alverson A.J."/>
        </authorList>
    </citation>
    <scope>NUCLEOTIDE SEQUENCE [LARGE SCALE GENOMIC DNA]</scope>
    <source>
        <strain evidence="1 2">CCMP332</strain>
    </source>
</reference>
<dbReference type="AlphaFoldDB" id="A0ABD3PTA0"/>
<keyword evidence="2" id="KW-1185">Reference proteome</keyword>
<organism evidence="1 2">
    <name type="scientific">Cyclotella cryptica</name>
    <dbReference type="NCBI Taxonomy" id="29204"/>
    <lineage>
        <taxon>Eukaryota</taxon>
        <taxon>Sar</taxon>
        <taxon>Stramenopiles</taxon>
        <taxon>Ochrophyta</taxon>
        <taxon>Bacillariophyta</taxon>
        <taxon>Coscinodiscophyceae</taxon>
        <taxon>Thalassiosirophycidae</taxon>
        <taxon>Stephanodiscales</taxon>
        <taxon>Stephanodiscaceae</taxon>
        <taxon>Cyclotella</taxon>
    </lineage>
</organism>
<comment type="caution">
    <text evidence="1">The sequence shown here is derived from an EMBL/GenBank/DDBJ whole genome shotgun (WGS) entry which is preliminary data.</text>
</comment>
<dbReference type="EMBL" id="JABMIG020000116">
    <property type="protein sequence ID" value="KAL3791289.1"/>
    <property type="molecule type" value="Genomic_DNA"/>
</dbReference>
<evidence type="ECO:0000313" key="1">
    <source>
        <dbReference type="EMBL" id="KAL3791289.1"/>
    </source>
</evidence>
<name>A0ABD3PTA0_9STRA</name>
<evidence type="ECO:0000313" key="2">
    <source>
        <dbReference type="Proteomes" id="UP001516023"/>
    </source>
</evidence>
<accession>A0ABD3PTA0</accession>
<dbReference type="Proteomes" id="UP001516023">
    <property type="component" value="Unassembled WGS sequence"/>
</dbReference>
<sequence>KDKHIKKLEAELKILTRLKEDNRSVGEGFTVKVPSVENSTVYNYNFNVNIENASINLGYDTAYATAPQSAQYASSNFQDPSQYTGYAYSDFYDGQLYNIKVQVQAKVS</sequence>
<protein>
    <submittedName>
        <fullName evidence="1">Uncharacterized protein</fullName>
    </submittedName>
</protein>
<gene>
    <name evidence="1" type="ORF">HJC23_000906</name>
</gene>